<protein>
    <recommendedName>
        <fullName evidence="3">Photosynthesis system II assembly factor Ycf48/Hcf136-like domain-containing protein</fullName>
    </recommendedName>
</protein>
<proteinExistence type="predicted"/>
<dbReference type="Proteomes" id="UP000266183">
    <property type="component" value="Chromosome"/>
</dbReference>
<organism evidence="1 2">
    <name type="scientific">Chryseolinea soli</name>
    <dbReference type="NCBI Taxonomy" id="2321403"/>
    <lineage>
        <taxon>Bacteria</taxon>
        <taxon>Pseudomonadati</taxon>
        <taxon>Bacteroidota</taxon>
        <taxon>Cytophagia</taxon>
        <taxon>Cytophagales</taxon>
        <taxon>Fulvivirgaceae</taxon>
        <taxon>Chryseolinea</taxon>
    </lineage>
</organism>
<evidence type="ECO:0000313" key="2">
    <source>
        <dbReference type="Proteomes" id="UP000266183"/>
    </source>
</evidence>
<dbReference type="KEGG" id="chk:D4L85_07060"/>
<dbReference type="AlphaFoldDB" id="A0A385SGK9"/>
<reference evidence="2" key="1">
    <citation type="submission" date="2018-09" db="EMBL/GenBank/DDBJ databases">
        <title>Chryseolinea sp. KIS68-18 isolated from soil.</title>
        <authorList>
            <person name="Weon H.-Y."/>
            <person name="Kwon S.-W."/>
            <person name="Lee S.A."/>
        </authorList>
    </citation>
    <scope>NUCLEOTIDE SEQUENCE [LARGE SCALE GENOMIC DNA]</scope>
    <source>
        <strain evidence="2">KIS68-18</strain>
    </source>
</reference>
<dbReference type="SUPFAM" id="SSF110296">
    <property type="entry name" value="Oligoxyloglucan reducing end-specific cellobiohydrolase"/>
    <property type="match status" value="1"/>
</dbReference>
<dbReference type="Gene3D" id="2.130.10.10">
    <property type="entry name" value="YVTN repeat-like/Quinoprotein amine dehydrogenase"/>
    <property type="match status" value="1"/>
</dbReference>
<gene>
    <name evidence="1" type="ORF">D4L85_07060</name>
</gene>
<name>A0A385SGK9_9BACT</name>
<evidence type="ECO:0000313" key="1">
    <source>
        <dbReference type="EMBL" id="AYB30359.1"/>
    </source>
</evidence>
<accession>A0A385SGK9</accession>
<keyword evidence="2" id="KW-1185">Reference proteome</keyword>
<sequence length="348" mass="38554">MECSLQLRKNFLLHRRRSDFRCHRVGDPLEGKWVLILQIQKRSAMKNLLFLACFLLHGHITLGQTPTLYISKDQGENWEPASDGFPAGGTVNAWTTFGNTLVAGTRAHGIYLSDRSLKWYRSPDFPKETQVNALLNYANKLLLAGTSGKGIFLSVDGGEHWHASSSGLTNVTVRCFYAARSMLLAGTDHGLFASWDEARSWKLVKGDLQINNIVSNGDRIYAATQLGLMFSADDGGSWSFVYADDAISKLWVDRDEILMMDFMGHTIHSIDQGLTWLRSDVYLPDSFTFRLTPGSAKFFVAAWQGRFKMLSGKMSFGIRCYGLPGDLPVTLLLNTSFGILASGGGDGC</sequence>
<dbReference type="InterPro" id="IPR002860">
    <property type="entry name" value="BNR_rpt"/>
</dbReference>
<dbReference type="Pfam" id="PF02012">
    <property type="entry name" value="BNR"/>
    <property type="match status" value="1"/>
</dbReference>
<dbReference type="InterPro" id="IPR015943">
    <property type="entry name" value="WD40/YVTN_repeat-like_dom_sf"/>
</dbReference>
<evidence type="ECO:0008006" key="3">
    <source>
        <dbReference type="Google" id="ProtNLM"/>
    </source>
</evidence>
<dbReference type="EMBL" id="CP032382">
    <property type="protein sequence ID" value="AYB30359.1"/>
    <property type="molecule type" value="Genomic_DNA"/>
</dbReference>